<keyword evidence="1" id="KW-0732">Signal</keyword>
<accession>A0A327YZB6</accession>
<gene>
    <name evidence="2" type="ORF">B0I29_12738</name>
</gene>
<dbReference type="RefSeq" id="WP_111654569.1">
    <property type="nucleotide sequence ID" value="NZ_JACHWI010000006.1"/>
</dbReference>
<evidence type="ECO:0000313" key="2">
    <source>
        <dbReference type="EMBL" id="RAK26448.1"/>
    </source>
</evidence>
<dbReference type="EMBL" id="QLMJ01000027">
    <property type="protein sequence ID" value="RAK26448.1"/>
    <property type="molecule type" value="Genomic_DNA"/>
</dbReference>
<dbReference type="PROSITE" id="PS51257">
    <property type="entry name" value="PROKAR_LIPOPROTEIN"/>
    <property type="match status" value="1"/>
</dbReference>
<organism evidence="2 3">
    <name type="scientific">Actinoplanes lutulentus</name>
    <dbReference type="NCBI Taxonomy" id="1287878"/>
    <lineage>
        <taxon>Bacteria</taxon>
        <taxon>Bacillati</taxon>
        <taxon>Actinomycetota</taxon>
        <taxon>Actinomycetes</taxon>
        <taxon>Micromonosporales</taxon>
        <taxon>Micromonosporaceae</taxon>
        <taxon>Actinoplanes</taxon>
    </lineage>
</organism>
<dbReference type="AlphaFoldDB" id="A0A327YZB6"/>
<feature type="signal peptide" evidence="1">
    <location>
        <begin position="1"/>
        <end position="23"/>
    </location>
</feature>
<proteinExistence type="predicted"/>
<reference evidence="2 3" key="1">
    <citation type="submission" date="2018-06" db="EMBL/GenBank/DDBJ databases">
        <title>Genomic Encyclopedia of Type Strains, Phase III (KMG-III): the genomes of soil and plant-associated and newly described type strains.</title>
        <authorList>
            <person name="Whitman W."/>
        </authorList>
    </citation>
    <scope>NUCLEOTIDE SEQUENCE [LARGE SCALE GENOMIC DNA]</scope>
    <source>
        <strain evidence="2 3">CGMCC 4.7090</strain>
    </source>
</reference>
<evidence type="ECO:0000256" key="1">
    <source>
        <dbReference type="SAM" id="SignalP"/>
    </source>
</evidence>
<evidence type="ECO:0000313" key="3">
    <source>
        <dbReference type="Proteomes" id="UP000249341"/>
    </source>
</evidence>
<protein>
    <submittedName>
        <fullName evidence="2">Uncharacterized protein</fullName>
    </submittedName>
</protein>
<feature type="chain" id="PRO_5039298409" evidence="1">
    <location>
        <begin position="24"/>
        <end position="110"/>
    </location>
</feature>
<name>A0A327YZB6_9ACTN</name>
<comment type="caution">
    <text evidence="2">The sequence shown here is derived from an EMBL/GenBank/DDBJ whole genome shotgun (WGS) entry which is preliminary data.</text>
</comment>
<dbReference type="Proteomes" id="UP000249341">
    <property type="component" value="Unassembled WGS sequence"/>
</dbReference>
<sequence length="110" mass="11539">MRTAAAALVLALTLAGCSIYRTSADLVGFRPGPGANEITVIYAQRPADAAGELEILSQDAEQVRVKVLYRAAGGAQDDVAVEREAVGELDAPLGMRTVVDDDGEIVRVVQ</sequence>
<keyword evidence="3" id="KW-1185">Reference proteome</keyword>